<evidence type="ECO:0000313" key="3">
    <source>
        <dbReference type="Proteomes" id="UP000630615"/>
    </source>
</evidence>
<dbReference type="PANTHER" id="PTHR33169">
    <property type="entry name" value="PADR-FAMILY TRANSCRIPTIONAL REGULATOR"/>
    <property type="match status" value="1"/>
</dbReference>
<dbReference type="Gene3D" id="1.10.10.10">
    <property type="entry name" value="Winged helix-like DNA-binding domain superfamily/Winged helix DNA-binding domain"/>
    <property type="match status" value="1"/>
</dbReference>
<reference evidence="3" key="1">
    <citation type="journal article" date="2019" name="Int. J. Syst. Evol. Microbiol.">
        <title>The Global Catalogue of Microorganisms (GCM) 10K type strain sequencing project: providing services to taxonomists for standard genome sequencing and annotation.</title>
        <authorList>
            <consortium name="The Broad Institute Genomics Platform"/>
            <consortium name="The Broad Institute Genome Sequencing Center for Infectious Disease"/>
            <person name="Wu L."/>
            <person name="Ma J."/>
        </authorList>
    </citation>
    <scope>NUCLEOTIDE SEQUENCE [LARGE SCALE GENOMIC DNA]</scope>
    <source>
        <strain evidence="3">CGMCC 1.15942</strain>
    </source>
</reference>
<accession>A0ABQ1NH94</accession>
<dbReference type="SUPFAM" id="SSF46785">
    <property type="entry name" value="Winged helix' DNA-binding domain"/>
    <property type="match status" value="1"/>
</dbReference>
<dbReference type="PANTHER" id="PTHR33169:SF24">
    <property type="entry name" value="TRANSCRIPTIONAL REGULATOR, PADR FAMILY"/>
    <property type="match status" value="1"/>
</dbReference>
<comment type="caution">
    <text evidence="2">The sequence shown here is derived from an EMBL/GenBank/DDBJ whole genome shotgun (WGS) entry which is preliminary data.</text>
</comment>
<organism evidence="2 3">
    <name type="scientific">Enterococcus wangshanyuanii</name>
    <dbReference type="NCBI Taxonomy" id="2005703"/>
    <lineage>
        <taxon>Bacteria</taxon>
        <taxon>Bacillati</taxon>
        <taxon>Bacillota</taxon>
        <taxon>Bacilli</taxon>
        <taxon>Lactobacillales</taxon>
        <taxon>Enterococcaceae</taxon>
        <taxon>Enterococcus</taxon>
    </lineage>
</organism>
<gene>
    <name evidence="2" type="ORF">GCM10011573_03330</name>
</gene>
<dbReference type="EMBL" id="BMKI01000001">
    <property type="protein sequence ID" value="GGC77030.1"/>
    <property type="molecule type" value="Genomic_DNA"/>
</dbReference>
<sequence length="110" mass="12993">MGKTNQFKKGVLELCVLYLLQNRDRYGYELTQKVDKYISLTEGALYPILRRLVKEGYCETYLKESSNGPARKYYKITSEGREYLTDLESEWTIFVKNVSLIKMEEDNEKN</sequence>
<dbReference type="InterPro" id="IPR052509">
    <property type="entry name" value="Metal_resp_DNA-bind_regulator"/>
</dbReference>
<dbReference type="Proteomes" id="UP000630615">
    <property type="component" value="Unassembled WGS sequence"/>
</dbReference>
<dbReference type="Pfam" id="PF03551">
    <property type="entry name" value="PadR"/>
    <property type="match status" value="1"/>
</dbReference>
<protein>
    <submittedName>
        <fullName evidence="2">PadR family transcriptional regulator</fullName>
    </submittedName>
</protein>
<evidence type="ECO:0000313" key="2">
    <source>
        <dbReference type="EMBL" id="GGC77030.1"/>
    </source>
</evidence>
<proteinExistence type="predicted"/>
<dbReference type="InterPro" id="IPR005149">
    <property type="entry name" value="Tscrpt_reg_PadR_N"/>
</dbReference>
<feature type="domain" description="Transcription regulator PadR N-terminal" evidence="1">
    <location>
        <begin position="16"/>
        <end position="85"/>
    </location>
</feature>
<dbReference type="RefSeq" id="WP_088268216.1">
    <property type="nucleotide sequence ID" value="NZ_BMKI01000001.1"/>
</dbReference>
<keyword evidence="3" id="KW-1185">Reference proteome</keyword>
<name>A0ABQ1NH94_9ENTE</name>
<dbReference type="InterPro" id="IPR036390">
    <property type="entry name" value="WH_DNA-bd_sf"/>
</dbReference>
<evidence type="ECO:0000259" key="1">
    <source>
        <dbReference type="Pfam" id="PF03551"/>
    </source>
</evidence>
<dbReference type="InterPro" id="IPR036388">
    <property type="entry name" value="WH-like_DNA-bd_sf"/>
</dbReference>